<dbReference type="InterPro" id="IPR019528">
    <property type="entry name" value="PACT_domain"/>
</dbReference>
<feature type="coiled-coil region" evidence="6">
    <location>
        <begin position="1954"/>
        <end position="1984"/>
    </location>
</feature>
<feature type="coiled-coil region" evidence="6">
    <location>
        <begin position="1841"/>
        <end position="1928"/>
    </location>
</feature>
<feature type="coiled-coil region" evidence="6">
    <location>
        <begin position="1433"/>
        <end position="1460"/>
    </location>
</feature>
<sequence length="2130" mass="239211">MDSKKKKKKSAKTKSAETKSGSSPDDEYTNSQSSNLMSLGDSYPNFSEEDISEMSVPKVASGSGVSPEKSDNSILEPSSPGGEHTDGWTGSSVHKLESEPAVGQTDNLLVDSGLGATKSFTPRLDQVIQPGALEGEWHDYGRPFSGADNDFSSTMLDPSLIPGLDSGLETAQTPQHSQVQFPLTSNSQNGDGSGPFGIGEEGTRPIDDHKPLLPTCEDSWSPLQSQAQEEDLRQQISSLKTAHKNELETVHSSFALKMENYHKQVEEAANAQIQAQYASLETAVRLQQKQNEDSQAALLSTLDKEQSLRTDLEDEIQSLRQNSSYLQAKPNEQEQLQSAYDDLERKFHQTAADCDTKIVDLTSKWQKEKDQLLKELDHYVTEARSLSFTDFEAQLQKLTLQLEDSQNRESEIDQSFNDLKAQSSALERDKEDAAAHLEQVMQGHEKEMSELKSALQQERDYLAGNQILLNEQHKEKNTAAVEQEAALRQMFQQEKAEIAERFRQQEDVLRQQEAMWQERFYAEKDRTHTLEEHLDELVTCKEALREYEDVNRNLLSQMESLNQNLGQSENANEMLAEDNRIFQAAKEKIEKELDILTSKCRQQDAKMTELSKSIETNQSAPVYGASTQVGAPEDVRSGPESEILKQISSISLKADATLLKALESAGIKSHGSVSDVVGDLCSSVSASSSEIVSLEEKGDALQGVVDSLLEKQKDLSIQLESATKEVETLKGDSLGRDRLVQVEEQLKKDLSAKDALVEKLIAENENLEVQLATRDVGEDSGKARVGRIVSGMSDLESQVREDHDRLTRKLKERESLEAELAKQTTVLKRKEDEKKMLEALIGEKAKLEQELLDQKQHLQNSLDAIQEKMRIQKLTFEQQSTEKERDHSRNMAALRDEQNQLNTDHKLELERLNRLLEVSVDENKSLNEIFDEEATNRQRLEEKVSALKEQNAGQKQHLFDQLAQLRRELDGAHQQKVQELLEESASRRTTVEADYDAKLSDLSREHLRKVEKTHESHATEVAELKSAIEKHEGTIQNLKLALDADSTGKEQLLQQLEALQNREEELKREFAQEMNKFKAGVDSAHQQKLQDLHQQSQAAVEAELEAAQKAHSQRVAELVEEQSRKIGELQTESASKVAELKSAIEKHEGTIQNLKLALDADSTGKEQLHQQLEALQNREEELKREFVQEMNKFKAGVDSAHQQKLQDLHQQSQAAVEAELEAAQKAHSQRVAELVEEQSRKIGELQTENASKMEMLEGIIASQEQAIQSLHLSLEEERGRAKAEADQLRDAHLEEKKSLDQALQSKCESLADMTEKHEMLMANLSQVQADTVRSLMEKVSSLDDQLKETSKQAGELEERLGQEQAEAQEREANLLDVQAALNSHNASALTVVKLCNDLLQLRQSTPSSASSESREIPEVNSLVGKVQKVKDLVLSKNGEIESLQAERVRLEEQVVALTATAPVTTCNVGVQSKIPPREKGEVVLSNLLVDAAIVSAKESLKSEAEVEKVRQANSIALDELLRKHDQQLSDLQNALLLEHKQQNELLSQKFREDLQRALARQEESLNEAHRLEIDGIKQSAGLEVAALTHANREQQQALQNLQHLAGEQEAAVGALKSELAQDRLNHQQEVSRLKGLFASSARGLQEEVDGRNRSELESNLQALQLVHRQEKNKLIQLHQRDLARFEADLAEAHTKWRDLDALLTDKQRLLDTVRAEATADVESLKNEINILQGQLKAERERSVFDTEEKNKMLHHMRGSHGVSGSHPLLERNEFSLVDTILLQKIEALTPVLKEEARELSQLTDLLNSANLPESKSAATYTEGTSPSVIHLTQQQDGRTPVEELSSMVARLAAEKADLQAQLAELQDQLRVARMDLERAGLEKAGTERAHSSDARRLQWQLTSSAQGLEDAKDRLRQEQAQLLECQLMLSRKDQDLVKQAAKVKALSDELHLSKARAQSLSASLQRNQQELNNAQRIIREYLSLVGRPAGPEAGAGHREHPAQLESPLSAGCVELLQHVQATQDQLDTAKGKLAAKQMDMKRLQKLYHKSESHRRNLAFQKFYLTQKVDSFFHTQQAAFDILQDMGLVDIVRLHQQSPCTHPRQRFRARVWVVIAHLRLLHFWRRAKQVS</sequence>
<feature type="domain" description="Pericentrin/AKAP-450 centrosomal targeting" evidence="8">
    <location>
        <begin position="2050"/>
        <end position="2119"/>
    </location>
</feature>
<evidence type="ECO:0000256" key="1">
    <source>
        <dbReference type="ARBA" id="ARBA00004267"/>
    </source>
</evidence>
<feature type="coiled-coil region" evidence="6">
    <location>
        <begin position="1101"/>
        <end position="1192"/>
    </location>
</feature>
<feature type="coiled-coil region" evidence="6">
    <location>
        <begin position="1271"/>
        <end position="1373"/>
    </location>
</feature>
<reference evidence="9" key="1">
    <citation type="submission" date="2022-03" db="EMBL/GenBank/DDBJ databases">
        <authorList>
            <person name="Mikhailov K."/>
            <person name="Kravchuk O."/>
            <person name="Lyupina Y."/>
            <person name="Adameyko K."/>
        </authorList>
    </citation>
    <scope>NUCLEOTIDE SEQUENCE</scope>
</reference>
<feature type="coiled-coil region" evidence="6">
    <location>
        <begin position="434"/>
        <end position="461"/>
    </location>
</feature>
<name>A0A9F1UCM5_HALDU</name>
<keyword evidence="3" id="KW-0597">Phosphoprotein</keyword>
<keyword evidence="4 6" id="KW-0175">Coiled coil</keyword>
<dbReference type="Pfam" id="PF10495">
    <property type="entry name" value="PACT_coil_coil"/>
    <property type="match status" value="1"/>
</dbReference>
<evidence type="ECO:0000256" key="4">
    <source>
        <dbReference type="ARBA" id="ARBA00023054"/>
    </source>
</evidence>
<proteinExistence type="evidence at transcript level"/>
<feature type="coiled-coil region" evidence="6">
    <location>
        <begin position="1551"/>
        <end position="1611"/>
    </location>
</feature>
<dbReference type="EMBL" id="OM982415">
    <property type="protein sequence ID" value="WAW84824.1"/>
    <property type="molecule type" value="mRNA"/>
</dbReference>
<protein>
    <submittedName>
        <fullName evidence="9">Pericentrin/AKAP9-like protein</fullName>
    </submittedName>
</protein>
<evidence type="ECO:0000259" key="8">
    <source>
        <dbReference type="Pfam" id="PF10495"/>
    </source>
</evidence>
<feature type="coiled-coil region" evidence="6">
    <location>
        <begin position="530"/>
        <end position="606"/>
    </location>
</feature>
<feature type="coiled-coil region" evidence="6">
    <location>
        <begin position="705"/>
        <end position="770"/>
    </location>
</feature>
<feature type="coiled-coil region" evidence="6">
    <location>
        <begin position="270"/>
        <end position="329"/>
    </location>
</feature>
<evidence type="ECO:0000256" key="7">
    <source>
        <dbReference type="SAM" id="MobiDB-lite"/>
    </source>
</evidence>
<keyword evidence="2" id="KW-0963">Cytoplasm</keyword>
<feature type="compositionally biased region" description="Basic residues" evidence="7">
    <location>
        <begin position="1"/>
        <end position="12"/>
    </location>
</feature>
<feature type="compositionally biased region" description="Polar residues" evidence="7">
    <location>
        <begin position="169"/>
        <end position="190"/>
    </location>
</feature>
<evidence type="ECO:0000256" key="5">
    <source>
        <dbReference type="ARBA" id="ARBA00023212"/>
    </source>
</evidence>
<accession>A0A9F1UCM5</accession>
<dbReference type="GO" id="GO:0005815">
    <property type="term" value="C:microtubule organizing center"/>
    <property type="evidence" value="ECO:0007669"/>
    <property type="project" value="UniProtKB-SubCell"/>
</dbReference>
<dbReference type="GO" id="GO:0005737">
    <property type="term" value="C:cytoplasm"/>
    <property type="evidence" value="ECO:0007669"/>
    <property type="project" value="UniProtKB-ARBA"/>
</dbReference>
<evidence type="ECO:0000256" key="6">
    <source>
        <dbReference type="SAM" id="Coils"/>
    </source>
</evidence>
<organism evidence="9">
    <name type="scientific">Halisarca dujardinii</name>
    <name type="common">Dujardin's slime sponge</name>
    <dbReference type="NCBI Taxonomy" id="2583056"/>
    <lineage>
        <taxon>Eukaryota</taxon>
        <taxon>Metazoa</taxon>
        <taxon>Porifera</taxon>
        <taxon>Demospongiae</taxon>
        <taxon>Verongimorpha</taxon>
        <taxon>Chondrillida</taxon>
        <taxon>Halisarcidae</taxon>
        <taxon>Halisarca</taxon>
    </lineage>
</organism>
<evidence type="ECO:0000256" key="2">
    <source>
        <dbReference type="ARBA" id="ARBA00022490"/>
    </source>
</evidence>
<feature type="region of interest" description="Disordered" evidence="7">
    <location>
        <begin position="1"/>
        <end position="123"/>
    </location>
</feature>
<feature type="coiled-coil region" evidence="6">
    <location>
        <begin position="1007"/>
        <end position="1076"/>
    </location>
</feature>
<feature type="coiled-coil region" evidence="6">
    <location>
        <begin position="895"/>
        <end position="982"/>
    </location>
</feature>
<comment type="subcellular location">
    <subcellularLocation>
        <location evidence="1">Cytoplasm</location>
        <location evidence="1">Cytoskeleton</location>
        <location evidence="1">Microtubule organizing center</location>
    </subcellularLocation>
</comment>
<feature type="region of interest" description="Disordered" evidence="7">
    <location>
        <begin position="165"/>
        <end position="201"/>
    </location>
</feature>
<evidence type="ECO:0000256" key="3">
    <source>
        <dbReference type="ARBA" id="ARBA00022553"/>
    </source>
</evidence>
<feature type="coiled-coil region" evidence="6">
    <location>
        <begin position="813"/>
        <end position="868"/>
    </location>
</feature>
<feature type="compositionally biased region" description="Gly residues" evidence="7">
    <location>
        <begin position="191"/>
        <end position="200"/>
    </location>
</feature>
<feature type="coiled-coil region" evidence="6">
    <location>
        <begin position="1653"/>
        <end position="1741"/>
    </location>
</feature>
<keyword evidence="5" id="KW-0206">Cytoskeleton</keyword>
<evidence type="ECO:0000313" key="9">
    <source>
        <dbReference type="EMBL" id="WAW84824.1"/>
    </source>
</evidence>